<dbReference type="RefSeq" id="WP_168914404.1">
    <property type="nucleotide sequence ID" value="NZ_JABACI010000006.1"/>
</dbReference>
<reference evidence="2 3" key="1">
    <citation type="submission" date="2020-04" db="EMBL/GenBank/DDBJ databases">
        <title>CFH 90308 Microbacterium sp.</title>
        <authorList>
            <person name="Nie G."/>
            <person name="Ming H."/>
            <person name="Xia T."/>
        </authorList>
    </citation>
    <scope>NUCLEOTIDE SEQUENCE [LARGE SCALE GENOMIC DNA]</scope>
    <source>
        <strain evidence="2 3">CFH 90308</strain>
    </source>
</reference>
<dbReference type="InterPro" id="IPR012332">
    <property type="entry name" value="Autotransporter_pectin_lyase_C"/>
</dbReference>
<evidence type="ECO:0000313" key="3">
    <source>
        <dbReference type="Proteomes" id="UP001429745"/>
    </source>
</evidence>
<comment type="caution">
    <text evidence="2">The sequence shown here is derived from an EMBL/GenBank/DDBJ whole genome shotgun (WGS) entry which is preliminary data.</text>
</comment>
<dbReference type="EMBL" id="JABACI010000006">
    <property type="protein sequence ID" value="NLP85911.1"/>
    <property type="molecule type" value="Genomic_DNA"/>
</dbReference>
<dbReference type="Gene3D" id="2.160.20.20">
    <property type="match status" value="1"/>
</dbReference>
<keyword evidence="1" id="KW-0812">Transmembrane</keyword>
<protein>
    <recommendedName>
        <fullName evidence="4">Polymer-forming cytoskeletal protein</fullName>
    </recommendedName>
</protein>
<accession>A0ABX1KKM0</accession>
<keyword evidence="1" id="KW-1133">Transmembrane helix</keyword>
<name>A0ABX1KKM0_9MICO</name>
<organism evidence="2 3">
    <name type="scientific">Microbacterium salsuginis</name>
    <dbReference type="NCBI Taxonomy" id="2722803"/>
    <lineage>
        <taxon>Bacteria</taxon>
        <taxon>Bacillati</taxon>
        <taxon>Actinomycetota</taxon>
        <taxon>Actinomycetes</taxon>
        <taxon>Micrococcales</taxon>
        <taxon>Microbacteriaceae</taxon>
        <taxon>Microbacterium</taxon>
    </lineage>
</organism>
<keyword evidence="1" id="KW-0472">Membrane</keyword>
<evidence type="ECO:0000313" key="2">
    <source>
        <dbReference type="EMBL" id="NLP85911.1"/>
    </source>
</evidence>
<gene>
    <name evidence="2" type="ORF">HF576_18935</name>
</gene>
<evidence type="ECO:0008006" key="4">
    <source>
        <dbReference type="Google" id="ProtNLM"/>
    </source>
</evidence>
<sequence>MIERIRTRTRESGSDDRGAVLVTVVIVMIVGFIAASVIAASVLFVIRSNDDNRDNLDAFVAAESGRDVAVSEVVNSCSISAPLTGTAPTYTATVYTTEGSQPTDHTGLTPSACPTDLTTFVVIHSIGTGPDGSTAEIDSVYRWLEPIPEQPGGTLAYFHGSVGGQKSIYKGDLVVRKGSYTCPLGATITGDLYVTNGTVSLSQDCHIQGSIYSYGEVSTTSQGLKVDGDILSEVGDIKLANNGAVVGGKIHAGGNVHLSGNGGTKGTVAGTVKAKGTVTVDAGWTVPTTQQFPSAGDPVFSPELDDVFDITAWVDLGKDSWGTTQEIRSGCLENPTSSLPGAGRLIIDYTQCTGEAVTITIGDVSLDRDVVFVVPANKTMKIKFDGSVSSAGPIESAPQLVFIHEDRDATQIDNEPAPTCESNGPDDITTTNQVAGIHARIMVYSPCTIGGSVRVNYSGQFYTAGNTINFNNGAVIDCQKMSWTPVFEEISCFIEEGQTGGGGGAPATLGDLLYQSEK</sequence>
<proteinExistence type="predicted"/>
<keyword evidence="3" id="KW-1185">Reference proteome</keyword>
<dbReference type="Proteomes" id="UP001429745">
    <property type="component" value="Unassembled WGS sequence"/>
</dbReference>
<evidence type="ECO:0000256" key="1">
    <source>
        <dbReference type="SAM" id="Phobius"/>
    </source>
</evidence>
<feature type="transmembrane region" description="Helical" evidence="1">
    <location>
        <begin position="20"/>
        <end position="46"/>
    </location>
</feature>